<evidence type="ECO:0000313" key="2">
    <source>
        <dbReference type="Proteomes" id="UP000176294"/>
    </source>
</evidence>
<reference evidence="1 2" key="1">
    <citation type="submission" date="2016-08" db="EMBL/GenBank/DDBJ databases">
        <title>Hymenobacter coccineus sp. nov., Hymenobacter lapidarius sp. nov. and Hymenobacter glacialis sp. nov., isolated from Antarctic soil.</title>
        <authorList>
            <person name="Sedlacek I."/>
            <person name="Kralova S."/>
            <person name="Kyrova K."/>
            <person name="Maslanova I."/>
            <person name="Stankova E."/>
            <person name="Vrbovska V."/>
            <person name="Nemec M."/>
            <person name="Bartak M."/>
            <person name="Svec P."/>
            <person name="Busse H.-J."/>
            <person name="Pantucek R."/>
        </authorList>
    </citation>
    <scope>NUCLEOTIDE SEQUENCE [LARGE SCALE GENOMIC DNA]</scope>
    <source>
        <strain evidence="1 2">CCM 8643</strain>
    </source>
</reference>
<name>A0A1G1T8C3_9BACT</name>
<dbReference type="Gene3D" id="1.10.8.1050">
    <property type="entry name" value="Antitoxin VbhA-like"/>
    <property type="match status" value="1"/>
</dbReference>
<dbReference type="OrthoDB" id="884704at2"/>
<accession>A0A1G1T8C3</accession>
<comment type="caution">
    <text evidence="1">The sequence shown here is derived from an EMBL/GenBank/DDBJ whole genome shotgun (WGS) entry which is preliminary data.</text>
</comment>
<organism evidence="1 2">
    <name type="scientific">Hymenobacter lapidarius</name>
    <dbReference type="NCBI Taxonomy" id="1908237"/>
    <lineage>
        <taxon>Bacteria</taxon>
        <taxon>Pseudomonadati</taxon>
        <taxon>Bacteroidota</taxon>
        <taxon>Cytophagia</taxon>
        <taxon>Cytophagales</taxon>
        <taxon>Hymenobacteraceae</taxon>
        <taxon>Hymenobacter</taxon>
    </lineage>
</organism>
<proteinExistence type="predicted"/>
<dbReference type="EMBL" id="MDZB01000092">
    <property type="protein sequence ID" value="OGX87139.1"/>
    <property type="molecule type" value="Genomic_DNA"/>
</dbReference>
<keyword evidence="2" id="KW-1185">Reference proteome</keyword>
<dbReference type="AlphaFoldDB" id="A0A1G1T8C3"/>
<sequence>MNKTFFAPAPAGLDAEQLAARAQREHDSNNAIATLMSNGPAPGPESLAIMQRFVDGELTIEQAIEETDAMLLARYAPKASSEAPIEAVR</sequence>
<dbReference type="STRING" id="1908237.BEN47_11705"/>
<dbReference type="InterPro" id="IPR043038">
    <property type="entry name" value="VbhA_sf"/>
</dbReference>
<evidence type="ECO:0000313" key="1">
    <source>
        <dbReference type="EMBL" id="OGX87139.1"/>
    </source>
</evidence>
<dbReference type="CDD" id="cd11586">
    <property type="entry name" value="VbhA_like"/>
    <property type="match status" value="1"/>
</dbReference>
<dbReference type="RefSeq" id="WP_070726525.1">
    <property type="nucleotide sequence ID" value="NZ_MDZB01000092.1"/>
</dbReference>
<dbReference type="Proteomes" id="UP000176294">
    <property type="component" value="Unassembled WGS sequence"/>
</dbReference>
<dbReference type="InterPro" id="IPR033788">
    <property type="entry name" value="VbhA-like"/>
</dbReference>
<gene>
    <name evidence="1" type="ORF">BEN47_11705</name>
</gene>
<protein>
    <submittedName>
        <fullName evidence="1">Uncharacterized protein</fullName>
    </submittedName>
</protein>